<evidence type="ECO:0000256" key="1">
    <source>
        <dbReference type="ARBA" id="ARBA00005721"/>
    </source>
</evidence>
<organism evidence="2 3">
    <name type="scientific">Thermostaphylospora chromogena</name>
    <dbReference type="NCBI Taxonomy" id="35622"/>
    <lineage>
        <taxon>Bacteria</taxon>
        <taxon>Bacillati</taxon>
        <taxon>Actinomycetota</taxon>
        <taxon>Actinomycetes</taxon>
        <taxon>Streptosporangiales</taxon>
        <taxon>Thermomonosporaceae</taxon>
        <taxon>Thermostaphylospora</taxon>
    </lineage>
</organism>
<dbReference type="AlphaFoldDB" id="A0A1H1AEX6"/>
<dbReference type="Pfam" id="PF03780">
    <property type="entry name" value="Asp23"/>
    <property type="match status" value="1"/>
</dbReference>
<proteinExistence type="inferred from homology"/>
<dbReference type="STRING" id="35622.SAMN04489764_0460"/>
<evidence type="ECO:0000313" key="3">
    <source>
        <dbReference type="Proteomes" id="UP000217103"/>
    </source>
</evidence>
<protein>
    <submittedName>
        <fullName evidence="2">Uncharacterized conserved protein YloU, alkaline shock protein (Asp23) family</fullName>
    </submittedName>
</protein>
<dbReference type="PANTHER" id="PTHR34297">
    <property type="entry name" value="HYPOTHETICAL CYTOSOLIC PROTEIN-RELATED"/>
    <property type="match status" value="1"/>
</dbReference>
<accession>A0A1H1AEX6</accession>
<evidence type="ECO:0000313" key="2">
    <source>
        <dbReference type="EMBL" id="SDQ38130.1"/>
    </source>
</evidence>
<dbReference type="RefSeq" id="WP_093257374.1">
    <property type="nucleotide sequence ID" value="NZ_FNKK01000002.1"/>
</dbReference>
<reference evidence="2 3" key="1">
    <citation type="submission" date="2016-10" db="EMBL/GenBank/DDBJ databases">
        <authorList>
            <person name="de Groot N.N."/>
        </authorList>
    </citation>
    <scope>NUCLEOTIDE SEQUENCE [LARGE SCALE GENOMIC DNA]</scope>
    <source>
        <strain evidence="2 3">DSM 43794</strain>
    </source>
</reference>
<gene>
    <name evidence="2" type="ORF">SAMN04489764_0460</name>
</gene>
<dbReference type="Proteomes" id="UP000217103">
    <property type="component" value="Unassembled WGS sequence"/>
</dbReference>
<dbReference type="EMBL" id="FNKK01000002">
    <property type="protein sequence ID" value="SDQ38130.1"/>
    <property type="molecule type" value="Genomic_DNA"/>
</dbReference>
<dbReference type="OrthoDB" id="3541176at2"/>
<name>A0A1H1AEX6_9ACTN</name>
<sequence>MTAPAERRGDIRIPDRVLTRIARRAAEEVDGVVEVRRRGTAPWQDAARATVEGDLAVVSLNVAVTYPTPIRTLTERLRRHVADRVHELTGLTVDHVDIDVTALVPEQRAPQEREVEERS</sequence>
<dbReference type="PANTHER" id="PTHR34297:SF1">
    <property type="entry name" value="ASP23_GLS24 FAMILY ENVELOPE STRESS RESPONSE PROTEIN"/>
    <property type="match status" value="1"/>
</dbReference>
<dbReference type="InterPro" id="IPR005531">
    <property type="entry name" value="Asp23"/>
</dbReference>
<keyword evidence="3" id="KW-1185">Reference proteome</keyword>
<comment type="similarity">
    <text evidence="1">Belongs to the asp23 family.</text>
</comment>